<dbReference type="SUPFAM" id="SSF50965">
    <property type="entry name" value="Galactose oxidase, central domain"/>
    <property type="match status" value="1"/>
</dbReference>
<keyword evidence="3" id="KW-0812">Transmembrane</keyword>
<dbReference type="InterPro" id="IPR011043">
    <property type="entry name" value="Gal_Oxase/kelch_b-propeller"/>
</dbReference>
<dbReference type="AlphaFoldDB" id="A0A9N9AKU9"/>
<dbReference type="Gene3D" id="2.120.10.80">
    <property type="entry name" value="Kelch-type beta propeller"/>
    <property type="match status" value="2"/>
</dbReference>
<reference evidence="4" key="1">
    <citation type="submission" date="2021-06" db="EMBL/GenBank/DDBJ databases">
        <authorList>
            <person name="Kallberg Y."/>
            <person name="Tangrot J."/>
            <person name="Rosling A."/>
        </authorList>
    </citation>
    <scope>NUCLEOTIDE SEQUENCE</scope>
    <source>
        <strain evidence="4">FL966</strain>
    </source>
</reference>
<feature type="transmembrane region" description="Helical" evidence="3">
    <location>
        <begin position="351"/>
        <end position="376"/>
    </location>
</feature>
<dbReference type="EMBL" id="CAJVQA010001954">
    <property type="protein sequence ID" value="CAG8532023.1"/>
    <property type="molecule type" value="Genomic_DNA"/>
</dbReference>
<dbReference type="Pfam" id="PF24681">
    <property type="entry name" value="Kelch_KLHDC2_KLHL20_DRC7"/>
    <property type="match status" value="1"/>
</dbReference>
<keyword evidence="5" id="KW-1185">Reference proteome</keyword>
<dbReference type="Proteomes" id="UP000789759">
    <property type="component" value="Unassembled WGS sequence"/>
</dbReference>
<name>A0A9N9AKU9_9GLOM</name>
<keyword evidence="3" id="KW-0472">Membrane</keyword>
<evidence type="ECO:0000256" key="3">
    <source>
        <dbReference type="SAM" id="Phobius"/>
    </source>
</evidence>
<evidence type="ECO:0000256" key="1">
    <source>
        <dbReference type="ARBA" id="ARBA00022441"/>
    </source>
</evidence>
<evidence type="ECO:0000313" key="4">
    <source>
        <dbReference type="EMBL" id="CAG8532023.1"/>
    </source>
</evidence>
<dbReference type="SUPFAM" id="SSF117281">
    <property type="entry name" value="Kelch motif"/>
    <property type="match status" value="1"/>
</dbReference>
<sequence length="419" mass="46248">MLGHERNDIKMHSYVKFIILVLILLNKCTANYIPVGRTDFAAILLSNKIYFYGGWNLSVLNDLFYIDLNQSFDSSNPSFQLNFTSMQKGGHSAVTYEDEIIIFGGYNTVGNINDLVIIKEVPSNYILTITSTNSSNLSSWPSPRKWQTAVINSMKEKMYVWGGSSASGPNIDLNDGAMYIFDALSYSWNVNKVLTQPIGRQRNTATLIPDGNIIMIGGYFNLDIAQIATINGIVSARWGHTATLATNNQSIIMFGGISNSSETIDGIAVLDLTTYVWMSITPSGNPPIKTPNSHTATLHDSIIGTTSFINTVSILDISNNQYKWVNSYNPRIPNPNLNPSNPSNTPNSRNIWIIVGPVIGSVVGIGLLGIIGYLIYYTSKLKKEIRFGNSHLSANEVVDNRINVNRVADNERANNEVVF</sequence>
<keyword evidence="3" id="KW-1133">Transmembrane helix</keyword>
<dbReference type="PANTHER" id="PTHR46093">
    <property type="entry name" value="ACYL-COA-BINDING DOMAIN-CONTAINING PROTEIN 5"/>
    <property type="match status" value="1"/>
</dbReference>
<gene>
    <name evidence="4" type="ORF">CPELLU_LOCUS3889</name>
</gene>
<dbReference type="PANTHER" id="PTHR46093:SF18">
    <property type="entry name" value="FIBRONECTIN TYPE-III DOMAIN-CONTAINING PROTEIN"/>
    <property type="match status" value="1"/>
</dbReference>
<evidence type="ECO:0000256" key="2">
    <source>
        <dbReference type="ARBA" id="ARBA00022737"/>
    </source>
</evidence>
<evidence type="ECO:0000313" key="5">
    <source>
        <dbReference type="Proteomes" id="UP000789759"/>
    </source>
</evidence>
<proteinExistence type="predicted"/>
<dbReference type="OrthoDB" id="432528at2759"/>
<accession>A0A9N9AKU9</accession>
<comment type="caution">
    <text evidence="4">The sequence shown here is derived from an EMBL/GenBank/DDBJ whole genome shotgun (WGS) entry which is preliminary data.</text>
</comment>
<organism evidence="4 5">
    <name type="scientific">Cetraspora pellucida</name>
    <dbReference type="NCBI Taxonomy" id="1433469"/>
    <lineage>
        <taxon>Eukaryota</taxon>
        <taxon>Fungi</taxon>
        <taxon>Fungi incertae sedis</taxon>
        <taxon>Mucoromycota</taxon>
        <taxon>Glomeromycotina</taxon>
        <taxon>Glomeromycetes</taxon>
        <taxon>Diversisporales</taxon>
        <taxon>Gigasporaceae</taxon>
        <taxon>Cetraspora</taxon>
    </lineage>
</organism>
<feature type="non-terminal residue" evidence="4">
    <location>
        <position position="1"/>
    </location>
</feature>
<keyword evidence="2" id="KW-0677">Repeat</keyword>
<keyword evidence="1" id="KW-0880">Kelch repeat</keyword>
<dbReference type="InterPro" id="IPR015915">
    <property type="entry name" value="Kelch-typ_b-propeller"/>
</dbReference>
<protein>
    <submittedName>
        <fullName evidence="4">5440_t:CDS:1</fullName>
    </submittedName>
</protein>